<evidence type="ECO:0000313" key="2">
    <source>
        <dbReference type="EMBL" id="JAS78448.1"/>
    </source>
</evidence>
<feature type="non-terminal residue" evidence="2">
    <location>
        <position position="1"/>
    </location>
</feature>
<protein>
    <recommendedName>
        <fullName evidence="1">RasGAP protein C-terminal domain-containing protein</fullName>
    </recommendedName>
</protein>
<dbReference type="Pfam" id="PF03836">
    <property type="entry name" value="RasGAP_C"/>
    <property type="match status" value="1"/>
</dbReference>
<name>A0A1B6HUV5_9HEMI</name>
<sequence length="193" mass="21451">EAGPAPDGSVIVLGDMSDAKGAQERAYRCTHVQKSNYFEEKFVLKLDTQFIDLEDDADFAITAVLSNLKTRIILLITISNENTLHAILGATPESEAARYAALQYPVESLAELKRSVLDDLEFLASKKIISPANNYQSVLEMIAYDFVRLRSRSSEYSLNCDTLDALFKKGVLLRKQLDSLYAYSAALFSRTAP</sequence>
<dbReference type="InterPro" id="IPR000593">
    <property type="entry name" value="RasGAP_C"/>
</dbReference>
<gene>
    <name evidence="2" type="ORF">g.3641</name>
</gene>
<reference evidence="2" key="1">
    <citation type="submission" date="2015-11" db="EMBL/GenBank/DDBJ databases">
        <title>De novo transcriptome assembly of four potential Pierce s Disease insect vectors from Arizona vineyards.</title>
        <authorList>
            <person name="Tassone E.E."/>
        </authorList>
    </citation>
    <scope>NUCLEOTIDE SEQUENCE</scope>
</reference>
<accession>A0A1B6HUV5</accession>
<feature type="non-terminal residue" evidence="2">
    <location>
        <position position="193"/>
    </location>
</feature>
<evidence type="ECO:0000259" key="1">
    <source>
        <dbReference type="Pfam" id="PF03836"/>
    </source>
</evidence>
<dbReference type="AlphaFoldDB" id="A0A1B6HUV5"/>
<proteinExistence type="predicted"/>
<organism evidence="2">
    <name type="scientific">Homalodisca liturata</name>
    <dbReference type="NCBI Taxonomy" id="320908"/>
    <lineage>
        <taxon>Eukaryota</taxon>
        <taxon>Metazoa</taxon>
        <taxon>Ecdysozoa</taxon>
        <taxon>Arthropoda</taxon>
        <taxon>Hexapoda</taxon>
        <taxon>Insecta</taxon>
        <taxon>Pterygota</taxon>
        <taxon>Neoptera</taxon>
        <taxon>Paraneoptera</taxon>
        <taxon>Hemiptera</taxon>
        <taxon>Auchenorrhyncha</taxon>
        <taxon>Membracoidea</taxon>
        <taxon>Cicadellidae</taxon>
        <taxon>Cicadellinae</taxon>
        <taxon>Proconiini</taxon>
        <taxon>Homalodisca</taxon>
    </lineage>
</organism>
<dbReference type="EMBL" id="GECU01029258">
    <property type="protein sequence ID" value="JAS78448.1"/>
    <property type="molecule type" value="Transcribed_RNA"/>
</dbReference>
<feature type="domain" description="RasGAP protein C-terminal" evidence="1">
    <location>
        <begin position="109"/>
        <end position="183"/>
    </location>
</feature>